<dbReference type="EMBL" id="KV453909">
    <property type="protein sequence ID" value="ODV81417.1"/>
    <property type="molecule type" value="Genomic_DNA"/>
</dbReference>
<dbReference type="STRING" id="984487.A0A1E4SPS4"/>
<dbReference type="AlphaFoldDB" id="A0A1E4SPS4"/>
<dbReference type="GO" id="GO:0006260">
    <property type="term" value="P:DNA replication"/>
    <property type="evidence" value="ECO:0007669"/>
    <property type="project" value="InterPro"/>
</dbReference>
<comment type="subcellular location">
    <subcellularLocation>
        <location evidence="2">Mitochondrion</location>
    </subcellularLocation>
</comment>
<evidence type="ECO:0000313" key="3">
    <source>
        <dbReference type="EMBL" id="ODV81417.1"/>
    </source>
</evidence>
<proteinExistence type="predicted"/>
<dbReference type="PIRSF" id="PIRSF002070">
    <property type="entry name" value="SSB"/>
    <property type="match status" value="1"/>
</dbReference>
<keyword evidence="4" id="KW-1185">Reference proteome</keyword>
<dbReference type="OrthoDB" id="1078367at2759"/>
<organism evidence="3 4">
    <name type="scientific">Suhomyces tanzawaensis NRRL Y-17324</name>
    <dbReference type="NCBI Taxonomy" id="984487"/>
    <lineage>
        <taxon>Eukaryota</taxon>
        <taxon>Fungi</taxon>
        <taxon>Dikarya</taxon>
        <taxon>Ascomycota</taxon>
        <taxon>Saccharomycotina</taxon>
        <taxon>Pichiomycetes</taxon>
        <taxon>Debaryomycetaceae</taxon>
        <taxon>Suhomyces</taxon>
    </lineage>
</organism>
<dbReference type="GO" id="GO:0003697">
    <property type="term" value="F:single-stranded DNA binding"/>
    <property type="evidence" value="ECO:0007669"/>
    <property type="project" value="InterPro"/>
</dbReference>
<dbReference type="SUPFAM" id="SSF50249">
    <property type="entry name" value="Nucleic acid-binding proteins"/>
    <property type="match status" value="1"/>
</dbReference>
<dbReference type="GeneID" id="30982765"/>
<name>A0A1E4SPS4_9ASCO</name>
<evidence type="ECO:0000313" key="4">
    <source>
        <dbReference type="Proteomes" id="UP000094285"/>
    </source>
</evidence>
<dbReference type="InterPro" id="IPR011344">
    <property type="entry name" value="ssDNA-bd"/>
</dbReference>
<dbReference type="Pfam" id="PF00436">
    <property type="entry name" value="SSB"/>
    <property type="match status" value="1"/>
</dbReference>
<dbReference type="GO" id="GO:0005739">
    <property type="term" value="C:mitochondrion"/>
    <property type="evidence" value="ECO:0007669"/>
    <property type="project" value="UniProtKB-SubCell"/>
</dbReference>
<dbReference type="Proteomes" id="UP000094285">
    <property type="component" value="Unassembled WGS sequence"/>
</dbReference>
<keyword evidence="1 2" id="KW-0238">DNA-binding</keyword>
<dbReference type="RefSeq" id="XP_020066539.1">
    <property type="nucleotide sequence ID" value="XM_020208628.1"/>
</dbReference>
<dbReference type="Gene3D" id="2.40.50.140">
    <property type="entry name" value="Nucleic acid-binding proteins"/>
    <property type="match status" value="1"/>
</dbReference>
<evidence type="ECO:0000256" key="1">
    <source>
        <dbReference type="ARBA" id="ARBA00023125"/>
    </source>
</evidence>
<keyword evidence="2" id="KW-0496">Mitochondrion</keyword>
<gene>
    <name evidence="3" type="ORF">CANTADRAFT_3529</name>
</gene>
<evidence type="ECO:0000256" key="2">
    <source>
        <dbReference type="PIRNR" id="PIRNR002070"/>
    </source>
</evidence>
<dbReference type="InterPro" id="IPR000424">
    <property type="entry name" value="Primosome_PriB/ssb"/>
</dbReference>
<dbReference type="InterPro" id="IPR012340">
    <property type="entry name" value="NA-bd_OB-fold"/>
</dbReference>
<protein>
    <recommendedName>
        <fullName evidence="2">Single-stranded DNA-binding protein</fullName>
    </recommendedName>
</protein>
<dbReference type="CDD" id="cd04496">
    <property type="entry name" value="SSB_OBF"/>
    <property type="match status" value="1"/>
</dbReference>
<dbReference type="PROSITE" id="PS50935">
    <property type="entry name" value="SSB"/>
    <property type="match status" value="1"/>
</dbReference>
<accession>A0A1E4SPS4</accession>
<reference evidence="4" key="1">
    <citation type="submission" date="2016-05" db="EMBL/GenBank/DDBJ databases">
        <title>Comparative genomics of biotechnologically important yeasts.</title>
        <authorList>
            <consortium name="DOE Joint Genome Institute"/>
            <person name="Riley R."/>
            <person name="Haridas S."/>
            <person name="Wolfe K.H."/>
            <person name="Lopes M.R."/>
            <person name="Hittinger C.T."/>
            <person name="Goker M."/>
            <person name="Salamov A."/>
            <person name="Wisecaver J."/>
            <person name="Long T.M."/>
            <person name="Aerts A.L."/>
            <person name="Barry K."/>
            <person name="Choi C."/>
            <person name="Clum A."/>
            <person name="Coughlan A.Y."/>
            <person name="Deshpande S."/>
            <person name="Douglass A.P."/>
            <person name="Hanson S.J."/>
            <person name="Klenk H.-P."/>
            <person name="Labutti K."/>
            <person name="Lapidus A."/>
            <person name="Lindquist E."/>
            <person name="Lipzen A."/>
            <person name="Meier-Kolthoff J.P."/>
            <person name="Ohm R.A."/>
            <person name="Otillar R.P."/>
            <person name="Pangilinan J."/>
            <person name="Peng Y."/>
            <person name="Rokas A."/>
            <person name="Rosa C.A."/>
            <person name="Scheuner C."/>
            <person name="Sibirny A.A."/>
            <person name="Slot J.C."/>
            <person name="Stielow J.B."/>
            <person name="Sun H."/>
            <person name="Kurtzman C.P."/>
            <person name="Blackwell M."/>
            <person name="Grigoriev I.V."/>
            <person name="Jeffries T.W."/>
        </authorList>
    </citation>
    <scope>NUCLEOTIDE SEQUENCE [LARGE SCALE GENOMIC DNA]</scope>
    <source>
        <strain evidence="4">NRRL Y-17324</strain>
    </source>
</reference>
<sequence>MLRQIRTLSSSIVRPSFARVQLLGTVGSVNFKETKDGVKFINYSLAVNRYSPNEEDRTTDWFNVSVFNENQVSAFEKFLKPGVQLFVEADARQRVVADEASESKYTLTSLKQRSFDVVRYAKREETEESQ</sequence>